<dbReference type="GeneID" id="28734128"/>
<sequence length="184" mass="20171">MERRHDSMSHDVMTMQDMSMAFFTSTMTSLYSLTWTPTSTGAYAGTCIFLILLGVAFRGLMAVKAVCEQRWAAAARDRRFVVVRGQQPRAEQIEGDDDAKFGSFVGPNGLEERVKYVQANGGRVLPFRLTVDLPRAGLVTVIAGVGYLLMLAVMTMNVGYFLSVLAGIFVGEVAVGRHIALDEH</sequence>
<feature type="transmembrane region" description="Helical" evidence="4">
    <location>
        <begin position="42"/>
        <end position="61"/>
    </location>
</feature>
<keyword evidence="1 4" id="KW-0812">Transmembrane</keyword>
<accession>A0A0N1H6F5</accession>
<evidence type="ECO:0000256" key="2">
    <source>
        <dbReference type="ARBA" id="ARBA00022989"/>
    </source>
</evidence>
<keyword evidence="4" id="KW-0813">Transport</keyword>
<comment type="similarity">
    <text evidence="4">Belongs to the copper transporter (Ctr) (TC 1.A.56) family. SLC31A subfamily.</text>
</comment>
<dbReference type="PANTHER" id="PTHR12483">
    <property type="entry name" value="SOLUTE CARRIER FAMILY 31 COPPER TRANSPORTERS"/>
    <property type="match status" value="1"/>
</dbReference>
<gene>
    <name evidence="5" type="ORF">AB675_229</name>
</gene>
<feature type="transmembrane region" description="Helical" evidence="4">
    <location>
        <begin position="160"/>
        <end position="180"/>
    </location>
</feature>
<keyword evidence="4" id="KW-0406">Ion transport</keyword>
<dbReference type="VEuPathDB" id="FungiDB:AB675_229"/>
<dbReference type="InterPro" id="IPR007274">
    <property type="entry name" value="Cop_transporter"/>
</dbReference>
<dbReference type="OrthoDB" id="73901at2759"/>
<dbReference type="STRING" id="1664694.A0A0N1H6F5"/>
<evidence type="ECO:0000313" key="6">
    <source>
        <dbReference type="Proteomes" id="UP000038010"/>
    </source>
</evidence>
<evidence type="ECO:0000313" key="5">
    <source>
        <dbReference type="EMBL" id="KPI37763.1"/>
    </source>
</evidence>
<dbReference type="AlphaFoldDB" id="A0A0N1H6F5"/>
<name>A0A0N1H6F5_9EURO</name>
<keyword evidence="3 4" id="KW-0472">Membrane</keyword>
<organism evidence="5 6">
    <name type="scientific">Cyphellophora attinorum</name>
    <dbReference type="NCBI Taxonomy" id="1664694"/>
    <lineage>
        <taxon>Eukaryota</taxon>
        <taxon>Fungi</taxon>
        <taxon>Dikarya</taxon>
        <taxon>Ascomycota</taxon>
        <taxon>Pezizomycotina</taxon>
        <taxon>Eurotiomycetes</taxon>
        <taxon>Chaetothyriomycetidae</taxon>
        <taxon>Chaetothyriales</taxon>
        <taxon>Cyphellophoraceae</taxon>
        <taxon>Cyphellophora</taxon>
    </lineage>
</organism>
<comment type="subcellular location">
    <subcellularLocation>
        <location evidence="4">Membrane</location>
        <topology evidence="4">Multi-pass membrane protein</topology>
    </subcellularLocation>
</comment>
<comment type="caution">
    <text evidence="5">The sequence shown here is derived from an EMBL/GenBank/DDBJ whole genome shotgun (WGS) entry which is preliminary data.</text>
</comment>
<feature type="transmembrane region" description="Helical" evidence="4">
    <location>
        <begin position="136"/>
        <end position="154"/>
    </location>
</feature>
<evidence type="ECO:0000256" key="3">
    <source>
        <dbReference type="ARBA" id="ARBA00023136"/>
    </source>
</evidence>
<dbReference type="RefSeq" id="XP_017997726.1">
    <property type="nucleotide sequence ID" value="XM_018142259.1"/>
</dbReference>
<dbReference type="EMBL" id="LFJN01000022">
    <property type="protein sequence ID" value="KPI37763.1"/>
    <property type="molecule type" value="Genomic_DNA"/>
</dbReference>
<dbReference type="GO" id="GO:0005375">
    <property type="term" value="F:copper ion transmembrane transporter activity"/>
    <property type="evidence" value="ECO:0007669"/>
    <property type="project" value="UniProtKB-UniRule"/>
</dbReference>
<keyword evidence="4" id="KW-0186">Copper</keyword>
<dbReference type="Proteomes" id="UP000038010">
    <property type="component" value="Unassembled WGS sequence"/>
</dbReference>
<evidence type="ECO:0000256" key="1">
    <source>
        <dbReference type="ARBA" id="ARBA00022692"/>
    </source>
</evidence>
<feature type="transmembrane region" description="Helical" evidence="4">
    <location>
        <begin position="20"/>
        <end position="36"/>
    </location>
</feature>
<keyword evidence="2 4" id="KW-1133">Transmembrane helix</keyword>
<keyword evidence="6" id="KW-1185">Reference proteome</keyword>
<dbReference type="GO" id="GO:0005886">
    <property type="term" value="C:plasma membrane"/>
    <property type="evidence" value="ECO:0007669"/>
    <property type="project" value="TreeGrafter"/>
</dbReference>
<evidence type="ECO:0000256" key="4">
    <source>
        <dbReference type="RuleBase" id="RU367022"/>
    </source>
</evidence>
<comment type="caution">
    <text evidence="4">Lacks conserved residue(s) required for the propagation of feature annotation.</text>
</comment>
<keyword evidence="4" id="KW-0187">Copper transport</keyword>
<dbReference type="PANTHER" id="PTHR12483:SF120">
    <property type="entry name" value="HIGH-AFFINITY COPPER TRANSPORTER CTRA2"/>
    <property type="match status" value="1"/>
</dbReference>
<proteinExistence type="inferred from homology"/>
<protein>
    <recommendedName>
        <fullName evidence="4">Copper transport protein</fullName>
    </recommendedName>
</protein>
<reference evidence="5 6" key="1">
    <citation type="submission" date="2015-06" db="EMBL/GenBank/DDBJ databases">
        <title>Draft genome of the ant-associated black yeast Phialophora attae CBS 131958.</title>
        <authorList>
            <person name="Moreno L.F."/>
            <person name="Stielow B.J."/>
            <person name="de Hoog S."/>
            <person name="Vicente V.A."/>
            <person name="Weiss V.A."/>
            <person name="de Vries M."/>
            <person name="Cruz L.M."/>
            <person name="Souza E.M."/>
        </authorList>
    </citation>
    <scope>NUCLEOTIDE SEQUENCE [LARGE SCALE GENOMIC DNA]</scope>
    <source>
        <strain evidence="5 6">CBS 131958</strain>
    </source>
</reference>
<dbReference type="Pfam" id="PF04145">
    <property type="entry name" value="Ctr"/>
    <property type="match status" value="1"/>
</dbReference>